<keyword evidence="1" id="KW-0732">Signal</keyword>
<feature type="chain" id="PRO_5045176901" description="Lipoprotein" evidence="1">
    <location>
        <begin position="19"/>
        <end position="104"/>
    </location>
</feature>
<gene>
    <name evidence="2" type="ORF">WH159_02710</name>
</gene>
<name>A0ABU8Q379_9SPHN</name>
<sequence length="104" mass="10902">MMSARLGWTLVAASAALAGCALPEARVRTGLERAGLSPRVSACMAERMVDRLSLAQLRRLGDLPHARDARSLPDFLREVRALGDLEILGVTTSSAALCATGLAG</sequence>
<proteinExistence type="predicted"/>
<evidence type="ECO:0000313" key="3">
    <source>
        <dbReference type="Proteomes" id="UP001380365"/>
    </source>
</evidence>
<dbReference type="RefSeq" id="WP_132884607.1">
    <property type="nucleotide sequence ID" value="NZ_JBBGZA010000001.1"/>
</dbReference>
<organism evidence="2 3">
    <name type="scientific">Sphingomonas molluscorum</name>
    <dbReference type="NCBI Taxonomy" id="418184"/>
    <lineage>
        <taxon>Bacteria</taxon>
        <taxon>Pseudomonadati</taxon>
        <taxon>Pseudomonadota</taxon>
        <taxon>Alphaproteobacteria</taxon>
        <taxon>Sphingomonadales</taxon>
        <taxon>Sphingomonadaceae</taxon>
        <taxon>Sphingomonas</taxon>
    </lineage>
</organism>
<evidence type="ECO:0008006" key="4">
    <source>
        <dbReference type="Google" id="ProtNLM"/>
    </source>
</evidence>
<dbReference type="PROSITE" id="PS51257">
    <property type="entry name" value="PROKAR_LIPOPROTEIN"/>
    <property type="match status" value="1"/>
</dbReference>
<evidence type="ECO:0000256" key="1">
    <source>
        <dbReference type="SAM" id="SignalP"/>
    </source>
</evidence>
<accession>A0ABU8Q379</accession>
<feature type="signal peptide" evidence="1">
    <location>
        <begin position="1"/>
        <end position="18"/>
    </location>
</feature>
<reference evidence="2 3" key="1">
    <citation type="submission" date="2023-12" db="EMBL/GenBank/DDBJ databases">
        <title>Gut-associated functions are favored during microbiome assembly across C. elegans life.</title>
        <authorList>
            <person name="Zimmermann J."/>
        </authorList>
    </citation>
    <scope>NUCLEOTIDE SEQUENCE [LARGE SCALE GENOMIC DNA]</scope>
    <source>
        <strain evidence="2 3">JUb134</strain>
    </source>
</reference>
<protein>
    <recommendedName>
        <fullName evidence="4">Lipoprotein</fullName>
    </recommendedName>
</protein>
<evidence type="ECO:0000313" key="2">
    <source>
        <dbReference type="EMBL" id="MEJ5093460.1"/>
    </source>
</evidence>
<keyword evidence="3" id="KW-1185">Reference proteome</keyword>
<dbReference type="EMBL" id="JBBGZA010000001">
    <property type="protein sequence ID" value="MEJ5093460.1"/>
    <property type="molecule type" value="Genomic_DNA"/>
</dbReference>
<dbReference type="Proteomes" id="UP001380365">
    <property type="component" value="Unassembled WGS sequence"/>
</dbReference>
<comment type="caution">
    <text evidence="2">The sequence shown here is derived from an EMBL/GenBank/DDBJ whole genome shotgun (WGS) entry which is preliminary data.</text>
</comment>